<evidence type="ECO:0000256" key="4">
    <source>
        <dbReference type="ARBA" id="ARBA00022723"/>
    </source>
</evidence>
<proteinExistence type="inferred from homology"/>
<dbReference type="PANTHER" id="PTHR43771:SF1">
    <property type="entry name" value="PHOSPHOMANNOMUTASE"/>
    <property type="match status" value="1"/>
</dbReference>
<gene>
    <name evidence="8" type="ORF">LCGC14_2231160</name>
</gene>
<evidence type="ECO:0000256" key="2">
    <source>
        <dbReference type="ARBA" id="ARBA00010231"/>
    </source>
</evidence>
<dbReference type="GO" id="GO:0005975">
    <property type="term" value="P:carbohydrate metabolic process"/>
    <property type="evidence" value="ECO:0007669"/>
    <property type="project" value="InterPro"/>
</dbReference>
<evidence type="ECO:0000256" key="5">
    <source>
        <dbReference type="ARBA" id="ARBA00022842"/>
    </source>
</evidence>
<keyword evidence="3" id="KW-0597">Phosphoprotein</keyword>
<name>A0A0F9G3H1_9ZZZZ</name>
<keyword evidence="5" id="KW-0460">Magnesium</keyword>
<evidence type="ECO:0000256" key="1">
    <source>
        <dbReference type="ARBA" id="ARBA00001946"/>
    </source>
</evidence>
<comment type="cofactor">
    <cofactor evidence="1">
        <name>Mg(2+)</name>
        <dbReference type="ChEBI" id="CHEBI:18420"/>
    </cofactor>
</comment>
<reference evidence="8" key="1">
    <citation type="journal article" date="2015" name="Nature">
        <title>Complex archaea that bridge the gap between prokaryotes and eukaryotes.</title>
        <authorList>
            <person name="Spang A."/>
            <person name="Saw J.H."/>
            <person name="Jorgensen S.L."/>
            <person name="Zaremba-Niedzwiedzka K."/>
            <person name="Martijn J."/>
            <person name="Lind A.E."/>
            <person name="van Eijk R."/>
            <person name="Schleper C."/>
            <person name="Guy L."/>
            <person name="Ettema T.J."/>
        </authorList>
    </citation>
    <scope>NUCLEOTIDE SEQUENCE</scope>
</reference>
<dbReference type="EMBL" id="LAZR01030017">
    <property type="protein sequence ID" value="KKL57862.1"/>
    <property type="molecule type" value="Genomic_DNA"/>
</dbReference>
<dbReference type="SUPFAM" id="SSF53738">
    <property type="entry name" value="Phosphoglucomutase, first 3 domains"/>
    <property type="match status" value="1"/>
</dbReference>
<accession>A0A0F9G3H1</accession>
<comment type="similarity">
    <text evidence="2">Belongs to the phosphohexose mutase family.</text>
</comment>
<dbReference type="Pfam" id="PF02878">
    <property type="entry name" value="PGM_PMM_I"/>
    <property type="match status" value="1"/>
</dbReference>
<dbReference type="GO" id="GO:0016868">
    <property type="term" value="F:intramolecular phosphotransferase activity"/>
    <property type="evidence" value="ECO:0007669"/>
    <property type="project" value="InterPro"/>
</dbReference>
<feature type="domain" description="Alpha-D-phosphohexomutase alpha/beta/alpha" evidence="7">
    <location>
        <begin position="7"/>
        <end position="96"/>
    </location>
</feature>
<dbReference type="GO" id="GO:0046872">
    <property type="term" value="F:metal ion binding"/>
    <property type="evidence" value="ECO:0007669"/>
    <property type="project" value="UniProtKB-KW"/>
</dbReference>
<dbReference type="InterPro" id="IPR005844">
    <property type="entry name" value="A-D-PHexomutase_a/b/a-I"/>
</dbReference>
<protein>
    <recommendedName>
        <fullName evidence="7">Alpha-D-phosphohexomutase alpha/beta/alpha domain-containing protein</fullName>
    </recommendedName>
</protein>
<evidence type="ECO:0000259" key="7">
    <source>
        <dbReference type="Pfam" id="PF02878"/>
    </source>
</evidence>
<dbReference type="PANTHER" id="PTHR43771">
    <property type="entry name" value="PHOSPHOMANNOMUTASE"/>
    <property type="match status" value="1"/>
</dbReference>
<evidence type="ECO:0000313" key="8">
    <source>
        <dbReference type="EMBL" id="KKL57862.1"/>
    </source>
</evidence>
<dbReference type="InterPro" id="IPR016055">
    <property type="entry name" value="A-D-PHexomutase_a/b/a-I/II/III"/>
</dbReference>
<keyword evidence="4" id="KW-0479">Metal-binding</keyword>
<feature type="non-terminal residue" evidence="8">
    <location>
        <position position="96"/>
    </location>
</feature>
<dbReference type="AlphaFoldDB" id="A0A0F9G3H1"/>
<sequence>MATIDDVFKAYDIRGIYGEQIDEDLAWAVGHATSQFLRTKLSGYERGQSSVNRVVVGRDMRPHSEPLTAALIEGISCSGATCVDIGMCDTPMIYFA</sequence>
<evidence type="ECO:0000256" key="3">
    <source>
        <dbReference type="ARBA" id="ARBA00022553"/>
    </source>
</evidence>
<comment type="caution">
    <text evidence="8">The sequence shown here is derived from an EMBL/GenBank/DDBJ whole genome shotgun (WGS) entry which is preliminary data.</text>
</comment>
<keyword evidence="6" id="KW-0413">Isomerase</keyword>
<evidence type="ECO:0000256" key="6">
    <source>
        <dbReference type="ARBA" id="ARBA00023235"/>
    </source>
</evidence>
<dbReference type="Gene3D" id="3.40.120.10">
    <property type="entry name" value="Alpha-D-Glucose-1,6-Bisphosphate, subunit A, domain 3"/>
    <property type="match status" value="1"/>
</dbReference>
<organism evidence="8">
    <name type="scientific">marine sediment metagenome</name>
    <dbReference type="NCBI Taxonomy" id="412755"/>
    <lineage>
        <taxon>unclassified sequences</taxon>
        <taxon>metagenomes</taxon>
        <taxon>ecological metagenomes</taxon>
    </lineage>
</organism>